<dbReference type="PROSITE" id="PS00061">
    <property type="entry name" value="ADH_SHORT"/>
    <property type="match status" value="1"/>
</dbReference>
<name>A0A917ZXI4_9ACTN</name>
<dbReference type="PRINTS" id="PR00081">
    <property type="entry name" value="GDHRDH"/>
</dbReference>
<reference evidence="4" key="1">
    <citation type="journal article" date="2014" name="Int. J. Syst. Evol. Microbiol.">
        <title>Complete genome sequence of Corynebacterium casei LMG S-19264T (=DSM 44701T), isolated from a smear-ripened cheese.</title>
        <authorList>
            <consortium name="US DOE Joint Genome Institute (JGI-PGF)"/>
            <person name="Walter F."/>
            <person name="Albersmeier A."/>
            <person name="Kalinowski J."/>
            <person name="Ruckert C."/>
        </authorList>
    </citation>
    <scope>NUCLEOTIDE SEQUENCE</scope>
    <source>
        <strain evidence="4">CGMCC 4.7201</strain>
    </source>
</reference>
<dbReference type="RefSeq" id="WP_189134849.1">
    <property type="nucleotide sequence ID" value="NZ_BMMS01000032.1"/>
</dbReference>
<dbReference type="PRINTS" id="PR00080">
    <property type="entry name" value="SDRFAMILY"/>
</dbReference>
<dbReference type="InterPro" id="IPR036291">
    <property type="entry name" value="NAD(P)-bd_dom_sf"/>
</dbReference>
<reference evidence="4" key="2">
    <citation type="submission" date="2020-09" db="EMBL/GenBank/DDBJ databases">
        <authorList>
            <person name="Sun Q."/>
            <person name="Zhou Y."/>
        </authorList>
    </citation>
    <scope>NUCLEOTIDE SEQUENCE</scope>
    <source>
        <strain evidence="4">CGMCC 4.7201</strain>
    </source>
</reference>
<dbReference type="EMBL" id="BMMS01000032">
    <property type="protein sequence ID" value="GGO97268.1"/>
    <property type="molecule type" value="Genomic_DNA"/>
</dbReference>
<dbReference type="GO" id="GO:0016491">
    <property type="term" value="F:oxidoreductase activity"/>
    <property type="evidence" value="ECO:0007669"/>
    <property type="project" value="UniProtKB-KW"/>
</dbReference>
<sequence length="244" mass="25733">MTAPLTGKKAVVTGGSRGIGRAITLALARSGVQIVACYRRDAAAAETLAQELKEIGADHQVLQADVTVAEDTERLADECRARLGSVDILVHNAAAISHVPFAELSYEEWRRVLDTSLTAAYLTIQRTLPLMSAGSSVIAIGSRAALAGIAMRAHYTAAKAGLVGLARSLCRELGPEGIRVNVVAPGVIETPDLRIPPEVRDRYERMTALGRLGEPEDVAAAVLFLAGDASRYISGETLHVDGGI</sequence>
<feature type="domain" description="Ketoreductase" evidence="3">
    <location>
        <begin position="8"/>
        <end position="191"/>
    </location>
</feature>
<evidence type="ECO:0000313" key="5">
    <source>
        <dbReference type="Proteomes" id="UP000641932"/>
    </source>
</evidence>
<evidence type="ECO:0000256" key="1">
    <source>
        <dbReference type="ARBA" id="ARBA00006484"/>
    </source>
</evidence>
<dbReference type="SMART" id="SM00822">
    <property type="entry name" value="PKS_KR"/>
    <property type="match status" value="1"/>
</dbReference>
<organism evidence="4 5">
    <name type="scientific">Wenjunlia tyrosinilytica</name>
    <dbReference type="NCBI Taxonomy" id="1544741"/>
    <lineage>
        <taxon>Bacteria</taxon>
        <taxon>Bacillati</taxon>
        <taxon>Actinomycetota</taxon>
        <taxon>Actinomycetes</taxon>
        <taxon>Kitasatosporales</taxon>
        <taxon>Streptomycetaceae</taxon>
        <taxon>Wenjunlia</taxon>
    </lineage>
</organism>
<dbReference type="PANTHER" id="PTHR43639">
    <property type="entry name" value="OXIDOREDUCTASE, SHORT-CHAIN DEHYDROGENASE/REDUCTASE FAMILY (AFU_ORTHOLOGUE AFUA_5G02870)"/>
    <property type="match status" value="1"/>
</dbReference>
<comment type="caution">
    <text evidence="4">The sequence shown here is derived from an EMBL/GenBank/DDBJ whole genome shotgun (WGS) entry which is preliminary data.</text>
</comment>
<dbReference type="FunFam" id="3.40.50.720:FF:000084">
    <property type="entry name" value="Short-chain dehydrogenase reductase"/>
    <property type="match status" value="1"/>
</dbReference>
<accession>A0A917ZXI4</accession>
<evidence type="ECO:0000259" key="3">
    <source>
        <dbReference type="SMART" id="SM00822"/>
    </source>
</evidence>
<proteinExistence type="inferred from homology"/>
<dbReference type="InterPro" id="IPR002347">
    <property type="entry name" value="SDR_fam"/>
</dbReference>
<dbReference type="PANTHER" id="PTHR43639:SF1">
    <property type="entry name" value="SHORT-CHAIN DEHYDROGENASE_REDUCTASE FAMILY PROTEIN"/>
    <property type="match status" value="1"/>
</dbReference>
<keyword evidence="2" id="KW-0560">Oxidoreductase</keyword>
<keyword evidence="5" id="KW-1185">Reference proteome</keyword>
<dbReference type="Pfam" id="PF13561">
    <property type="entry name" value="adh_short_C2"/>
    <property type="match status" value="1"/>
</dbReference>
<protein>
    <submittedName>
        <fullName evidence="4">Short-chain dehydrogenase</fullName>
    </submittedName>
</protein>
<evidence type="ECO:0000313" key="4">
    <source>
        <dbReference type="EMBL" id="GGO97268.1"/>
    </source>
</evidence>
<dbReference type="InterPro" id="IPR020904">
    <property type="entry name" value="Sc_DH/Rdtase_CS"/>
</dbReference>
<dbReference type="AlphaFoldDB" id="A0A917ZXI4"/>
<dbReference type="Gene3D" id="3.40.50.720">
    <property type="entry name" value="NAD(P)-binding Rossmann-like Domain"/>
    <property type="match status" value="1"/>
</dbReference>
<dbReference type="SUPFAM" id="SSF51735">
    <property type="entry name" value="NAD(P)-binding Rossmann-fold domains"/>
    <property type="match status" value="1"/>
</dbReference>
<dbReference type="Proteomes" id="UP000641932">
    <property type="component" value="Unassembled WGS sequence"/>
</dbReference>
<comment type="similarity">
    <text evidence="1">Belongs to the short-chain dehydrogenases/reductases (SDR) family.</text>
</comment>
<gene>
    <name evidence="4" type="ORF">GCM10012280_58720</name>
</gene>
<dbReference type="InterPro" id="IPR057326">
    <property type="entry name" value="KR_dom"/>
</dbReference>
<evidence type="ECO:0000256" key="2">
    <source>
        <dbReference type="ARBA" id="ARBA00023002"/>
    </source>
</evidence>